<evidence type="ECO:0000313" key="1">
    <source>
        <dbReference type="EMBL" id="GAA4024954.1"/>
    </source>
</evidence>
<gene>
    <name evidence="1" type="ORF">GCM10022247_56750</name>
</gene>
<evidence type="ECO:0000313" key="2">
    <source>
        <dbReference type="Proteomes" id="UP001501747"/>
    </source>
</evidence>
<dbReference type="EMBL" id="BAABAL010000019">
    <property type="protein sequence ID" value="GAA4024954.1"/>
    <property type="molecule type" value="Genomic_DNA"/>
</dbReference>
<reference evidence="2" key="1">
    <citation type="journal article" date="2019" name="Int. J. Syst. Evol. Microbiol.">
        <title>The Global Catalogue of Microorganisms (GCM) 10K type strain sequencing project: providing services to taxonomists for standard genome sequencing and annotation.</title>
        <authorList>
            <consortium name="The Broad Institute Genomics Platform"/>
            <consortium name="The Broad Institute Genome Sequencing Center for Infectious Disease"/>
            <person name="Wu L."/>
            <person name="Ma J."/>
        </authorList>
    </citation>
    <scope>NUCLEOTIDE SEQUENCE [LARGE SCALE GENOMIC DNA]</scope>
    <source>
        <strain evidence="2">JCM 17342</strain>
    </source>
</reference>
<accession>A0ABP7TE69</accession>
<sequence>MNPATDELRSLATDTAARLRAVLAEVATGVLACPAGARNRLEGAALALDALGSGEPATALATRLINDRLRDDPA</sequence>
<comment type="caution">
    <text evidence="1">The sequence shown here is derived from an EMBL/GenBank/DDBJ whole genome shotgun (WGS) entry which is preliminary data.</text>
</comment>
<protein>
    <submittedName>
        <fullName evidence="1">Uncharacterized protein</fullName>
    </submittedName>
</protein>
<name>A0ABP7TE69_9PSEU</name>
<organism evidence="1 2">
    <name type="scientific">Allokutzneria multivorans</name>
    <dbReference type="NCBI Taxonomy" id="1142134"/>
    <lineage>
        <taxon>Bacteria</taxon>
        <taxon>Bacillati</taxon>
        <taxon>Actinomycetota</taxon>
        <taxon>Actinomycetes</taxon>
        <taxon>Pseudonocardiales</taxon>
        <taxon>Pseudonocardiaceae</taxon>
        <taxon>Allokutzneria</taxon>
    </lineage>
</organism>
<keyword evidence="2" id="KW-1185">Reference proteome</keyword>
<dbReference type="Proteomes" id="UP001501747">
    <property type="component" value="Unassembled WGS sequence"/>
</dbReference>
<proteinExistence type="predicted"/>
<dbReference type="RefSeq" id="WP_344881194.1">
    <property type="nucleotide sequence ID" value="NZ_BAABAL010000019.1"/>
</dbReference>